<evidence type="ECO:0000313" key="2">
    <source>
        <dbReference type="Ensembl" id="ENSEEEP00000043828.2"/>
    </source>
</evidence>
<dbReference type="InterPro" id="IPR019522">
    <property type="entry name" value="PIK3R5/6"/>
</dbReference>
<dbReference type="GeneTree" id="ENSGT00530000063753"/>
<protein>
    <recommendedName>
        <fullName evidence="4">Phosphoinositide 3-kinase regulatory subunit 6</fullName>
    </recommendedName>
</protein>
<dbReference type="Ensembl" id="ENSEEET00000044328.2">
    <property type="protein sequence ID" value="ENSEEEP00000043828.2"/>
    <property type="gene ID" value="ENSEEEG00000020715.2"/>
</dbReference>
<feature type="region of interest" description="Disordered" evidence="1">
    <location>
        <begin position="356"/>
        <end position="382"/>
    </location>
</feature>
<evidence type="ECO:0000256" key="1">
    <source>
        <dbReference type="SAM" id="MobiDB-lite"/>
    </source>
</evidence>
<dbReference type="Pfam" id="PF10486">
    <property type="entry name" value="PI3K_1B_p101"/>
    <property type="match status" value="2"/>
</dbReference>
<reference evidence="2" key="3">
    <citation type="submission" date="2020-05" db="EMBL/GenBank/DDBJ databases">
        <title>Electrophorus electricus (electric eel) genome, fEleEle1, primary haplotype.</title>
        <authorList>
            <person name="Myers G."/>
            <person name="Meyer A."/>
            <person name="Fedrigo O."/>
            <person name="Formenti G."/>
            <person name="Rhie A."/>
            <person name="Tracey A."/>
            <person name="Sims Y."/>
            <person name="Jarvis E.D."/>
        </authorList>
    </citation>
    <scope>NUCLEOTIDE SEQUENCE [LARGE SCALE GENOMIC DNA]</scope>
</reference>
<dbReference type="PANTHER" id="PTHR15593">
    <property type="entry name" value="PHOSPHATIDYLINOSITOL 3-KINASE REGULATORY SUBUNIT"/>
    <property type="match status" value="1"/>
</dbReference>
<reference evidence="3" key="1">
    <citation type="journal article" date="2014" name="Science">
        <title>Nonhuman genetics. Genomic basis for the convergent evolution of electric organs.</title>
        <authorList>
            <person name="Gallant J.R."/>
            <person name="Traeger L.L."/>
            <person name="Volkening J.D."/>
            <person name="Moffett H."/>
            <person name="Chen P.H."/>
            <person name="Novina C.D."/>
            <person name="Phillips G.N.Jr."/>
            <person name="Anand R."/>
            <person name="Wells G.B."/>
            <person name="Pinch M."/>
            <person name="Guth R."/>
            <person name="Unguez G.A."/>
            <person name="Albert J.S."/>
            <person name="Zakon H.H."/>
            <person name="Samanta M.P."/>
            <person name="Sussman M.R."/>
        </authorList>
    </citation>
    <scope>NUCLEOTIDE SEQUENCE [LARGE SCALE GENOMIC DNA]</scope>
</reference>
<reference evidence="2" key="4">
    <citation type="submission" date="2025-08" db="UniProtKB">
        <authorList>
            <consortium name="Ensembl"/>
        </authorList>
    </citation>
    <scope>IDENTIFICATION</scope>
</reference>
<reference evidence="3" key="2">
    <citation type="journal article" date="2017" name="Sci. Adv.">
        <title>A tail of two voltages: Proteomic comparison of the three electric organs of the electric eel.</title>
        <authorList>
            <person name="Traeger L.L."/>
            <person name="Sabat G."/>
            <person name="Barrett-Wilt G.A."/>
            <person name="Wells G.B."/>
            <person name="Sussman M.R."/>
        </authorList>
    </citation>
    <scope>NUCLEOTIDE SEQUENCE [LARGE SCALE GENOMIC DNA]</scope>
</reference>
<keyword evidence="3" id="KW-1185">Reference proteome</keyword>
<name>A0A4W4H543_ELEEL</name>
<accession>A0A4W4H543</accession>
<dbReference type="Proteomes" id="UP000314983">
    <property type="component" value="Chromosome 1"/>
</dbReference>
<gene>
    <name evidence="2" type="primary">PIK3R6</name>
</gene>
<proteinExistence type="predicted"/>
<dbReference type="GO" id="GO:0007186">
    <property type="term" value="P:G protein-coupled receptor signaling pathway"/>
    <property type="evidence" value="ECO:0007669"/>
    <property type="project" value="TreeGrafter"/>
</dbReference>
<dbReference type="GO" id="GO:0046935">
    <property type="term" value="F:1-phosphatidylinositol-3-kinase regulator activity"/>
    <property type="evidence" value="ECO:0007669"/>
    <property type="project" value="InterPro"/>
</dbReference>
<reference evidence="2" key="5">
    <citation type="submission" date="2025-09" db="UniProtKB">
        <authorList>
            <consortium name="Ensembl"/>
        </authorList>
    </citation>
    <scope>IDENTIFICATION</scope>
</reference>
<sequence>MAVWVQCGARPPSYAGMDSAEFTLLESDMYRILQNVLRELNTEQLEISKVMLRLTFHQKVHSNPLGCLALVRVAIRELERAERFDLKPHIIPLLHTLVYTLLQAVYVPEELYRRLYGSCKRLLTFPQPFCTVGLSYTRLLKAEISTPGLMYQRTLVSEHSLRNEQYPLQERVFVFADPAVFSESLGSLLRADIEGGSQLETQLGYMRSVVQHSLQATLGDDLCHGPSLTQALQEQDQDVESYFLEVLAAMEQSAVESKNEQSVLTKRLQQLYTQLLHSTGKDTLSRGSLADIPLPNPDMSFHMWWEEEELWREIAKFVRSSSTTDSFCLSADEFEVSDLSSYFDSDTPRLSVLSTDSGIERDMPPTDSSDTEASGVRAARADQQQGSCRLTRRIAKRIKPSASDSMALMQDALEESAWSTSTLQRHAWPKSSTVLKSRRNFTANVVVVGDDRSVGRLAGAYYRLRKMEARKLFLTAKVNIKLFYIPFSTQLSSPGSPSTGRVSPKDSNPCALGSYLGMLDPWYDFNVCSQGQMIPQLATVSDLSRQNRNKSFFTDIISYYVRMGQQPVYFTVYYVKIVFCDPDKSPKDDVFISHLSIDFPEYKLRHGTLKDVSFRQKKGPAETCGGLVSLIYKKVSLSNRETEKGLSLRTTGVQMSAVPTSKAEDLNRLTVDVNEMNPKSSLETKIRTCNLKLKTQERIGFTVCLDKDSRRTLLDVQSIEVEPCKEPGYYVQKSMKSKSRLMSEEDTDSGLSKYLNRGLLLPINTFSGIVP</sequence>
<dbReference type="PANTHER" id="PTHR15593:SF1">
    <property type="entry name" value="PHOSPHOINOSITIDE 3-KINASE REGULATORY SUBUNIT 6"/>
    <property type="match status" value="1"/>
</dbReference>
<dbReference type="STRING" id="8005.ENSEEEP00000043828"/>
<dbReference type="GO" id="GO:0005944">
    <property type="term" value="C:phosphatidylinositol 3-kinase complex, class IB"/>
    <property type="evidence" value="ECO:0007669"/>
    <property type="project" value="InterPro"/>
</dbReference>
<organism evidence="2 3">
    <name type="scientific">Electrophorus electricus</name>
    <name type="common">Electric eel</name>
    <name type="synonym">Gymnotus electricus</name>
    <dbReference type="NCBI Taxonomy" id="8005"/>
    <lineage>
        <taxon>Eukaryota</taxon>
        <taxon>Metazoa</taxon>
        <taxon>Chordata</taxon>
        <taxon>Craniata</taxon>
        <taxon>Vertebrata</taxon>
        <taxon>Euteleostomi</taxon>
        <taxon>Actinopterygii</taxon>
        <taxon>Neopterygii</taxon>
        <taxon>Teleostei</taxon>
        <taxon>Ostariophysi</taxon>
        <taxon>Gymnotiformes</taxon>
        <taxon>Gymnotoidei</taxon>
        <taxon>Gymnotidae</taxon>
        <taxon>Electrophorus</taxon>
    </lineage>
</organism>
<evidence type="ECO:0008006" key="4">
    <source>
        <dbReference type="Google" id="ProtNLM"/>
    </source>
</evidence>
<evidence type="ECO:0000313" key="3">
    <source>
        <dbReference type="Proteomes" id="UP000314983"/>
    </source>
</evidence>
<dbReference type="OMA" id="MPACWDG"/>
<dbReference type="AlphaFoldDB" id="A0A4W4H543"/>